<dbReference type="AlphaFoldDB" id="A0A2S9EVB0"/>
<dbReference type="Proteomes" id="UP000238045">
    <property type="component" value="Unassembled WGS sequence"/>
</dbReference>
<dbReference type="InterPro" id="IPR004929">
    <property type="entry name" value="I-spanin"/>
</dbReference>
<reference evidence="1 2" key="1">
    <citation type="submission" date="2017-09" db="EMBL/GenBank/DDBJ databases">
        <title>Genomic, metabolic, and phenotypic characteristics of bacterial isolates from the natural microbiome of the model nematode Caenorhabditis elegans.</title>
        <authorList>
            <person name="Zimmermann J."/>
            <person name="Obeng N."/>
            <person name="Yang W."/>
            <person name="Obeng O."/>
            <person name="Kissoyan K."/>
            <person name="Pees B."/>
            <person name="Dirksen P."/>
            <person name="Hoppner M."/>
            <person name="Franke A."/>
            <person name="Rosenstiel P."/>
            <person name="Leippe M."/>
            <person name="Dierking K."/>
            <person name="Kaleta C."/>
            <person name="Schulenburg H."/>
        </authorList>
    </citation>
    <scope>NUCLEOTIDE SEQUENCE [LARGE SCALE GENOMIC DNA]</scope>
    <source>
        <strain evidence="1 2">MYb117</strain>
    </source>
</reference>
<protein>
    <submittedName>
        <fullName evidence="1">Lysis protein</fullName>
    </submittedName>
</protein>
<sequence length="156" mass="16993">MRFLARWQLIGVGLLIALTWQVQAWRYGAQIEGESAAQAQAALHQQQAEHDKRQALEHQLSASDQRHARELNDAQRQQAALRDRLATADVRLSVLLDAADGCPVPASATPGGVVHANARARLDPAHAQRIIGITDDGDRAVIALRACQAYVRAVAR</sequence>
<keyword evidence="2" id="KW-1185">Reference proteome</keyword>
<dbReference type="RefSeq" id="WP_105696341.1">
    <property type="nucleotide sequence ID" value="NZ_CP159260.1"/>
</dbReference>
<dbReference type="Pfam" id="PF03245">
    <property type="entry name" value="Phage_lysis"/>
    <property type="match status" value="1"/>
</dbReference>
<accession>A0A2S9EVB0</accession>
<comment type="caution">
    <text evidence="1">The sequence shown here is derived from an EMBL/GenBank/DDBJ whole genome shotgun (WGS) entry which is preliminary data.</text>
</comment>
<dbReference type="GO" id="GO:0044659">
    <property type="term" value="P:viral release from host cell by cytolysis"/>
    <property type="evidence" value="ECO:0007669"/>
    <property type="project" value="InterPro"/>
</dbReference>
<evidence type="ECO:0000313" key="1">
    <source>
        <dbReference type="EMBL" id="PRC20089.1"/>
    </source>
</evidence>
<dbReference type="EMBL" id="PCQL01000007">
    <property type="protein sequence ID" value="PRC20089.1"/>
    <property type="molecule type" value="Genomic_DNA"/>
</dbReference>
<gene>
    <name evidence="1" type="ORF">CQZ99_08890</name>
</gene>
<name>A0A2S9EVB0_9PSED</name>
<organism evidence="1 2">
    <name type="scientific">Pseudomonas poae</name>
    <dbReference type="NCBI Taxonomy" id="200451"/>
    <lineage>
        <taxon>Bacteria</taxon>
        <taxon>Pseudomonadati</taxon>
        <taxon>Pseudomonadota</taxon>
        <taxon>Gammaproteobacteria</taxon>
        <taxon>Pseudomonadales</taxon>
        <taxon>Pseudomonadaceae</taxon>
        <taxon>Pseudomonas</taxon>
    </lineage>
</organism>
<proteinExistence type="predicted"/>
<evidence type="ECO:0000313" key="2">
    <source>
        <dbReference type="Proteomes" id="UP000238045"/>
    </source>
</evidence>